<proteinExistence type="predicted"/>
<organism evidence="2">
    <name type="scientific">Fusarium oxysporum Fo47</name>
    <dbReference type="NCBI Taxonomy" id="660027"/>
    <lineage>
        <taxon>Eukaryota</taxon>
        <taxon>Fungi</taxon>
        <taxon>Dikarya</taxon>
        <taxon>Ascomycota</taxon>
        <taxon>Pezizomycotina</taxon>
        <taxon>Sordariomycetes</taxon>
        <taxon>Hypocreomycetidae</taxon>
        <taxon>Hypocreales</taxon>
        <taxon>Nectriaceae</taxon>
        <taxon>Fusarium</taxon>
        <taxon>Fusarium oxysporum species complex</taxon>
    </lineage>
</organism>
<feature type="compositionally biased region" description="Basic and acidic residues" evidence="1">
    <location>
        <begin position="103"/>
        <end position="112"/>
    </location>
</feature>
<gene>
    <name evidence="2" type="ORF">FOZG_18492</name>
</gene>
<feature type="region of interest" description="Disordered" evidence="1">
    <location>
        <begin position="87"/>
        <end position="112"/>
    </location>
</feature>
<evidence type="ECO:0000313" key="2">
    <source>
        <dbReference type="EMBL" id="EWZ27790.1"/>
    </source>
</evidence>
<feature type="region of interest" description="Disordered" evidence="1">
    <location>
        <begin position="1"/>
        <end position="66"/>
    </location>
</feature>
<sequence length="112" mass="11499">MQLPSCKKGSEPCEARASRSGAPGGPESRAAGGCLCCSGSQSGSGRSRQRQTAGEGEGEGVVAPNVKQQDAANVVWTAEAAEVGRTGGNRGRIARNVAGSRSRNVEVERSRR</sequence>
<reference evidence="2" key="1">
    <citation type="submission" date="2011-06" db="EMBL/GenBank/DDBJ databases">
        <title>The Genome Sequence of Fusarium oxysporum Fo47.</title>
        <authorList>
            <consortium name="The Broad Institute Genome Sequencing Platform"/>
            <person name="Ma L.-J."/>
            <person name="Gale L.R."/>
            <person name="Schwartz D.C."/>
            <person name="Zhou S."/>
            <person name="Corby-Kistler H."/>
            <person name="Young S.K."/>
            <person name="Zeng Q."/>
            <person name="Gargeya S."/>
            <person name="Fitzgerald M."/>
            <person name="Haas B."/>
            <person name="Abouelleil A."/>
            <person name="Alvarado L."/>
            <person name="Arachchi H.M."/>
            <person name="Berlin A."/>
            <person name="Brown A."/>
            <person name="Chapman S.B."/>
            <person name="Chen Z."/>
            <person name="Dunbar C."/>
            <person name="Freedman E."/>
            <person name="Gearin G."/>
            <person name="Gellesch M."/>
            <person name="Goldberg J."/>
            <person name="Griggs A."/>
            <person name="Gujja S."/>
            <person name="Heiman D."/>
            <person name="Howarth C."/>
            <person name="Larson L."/>
            <person name="Lui A."/>
            <person name="MacDonald P.J.P."/>
            <person name="Mehta T."/>
            <person name="Montmayeur A."/>
            <person name="Murphy C."/>
            <person name="Neiman D."/>
            <person name="Pearson M."/>
            <person name="Priest M."/>
            <person name="Roberts A."/>
            <person name="Saif S."/>
            <person name="Shea T."/>
            <person name="Shenoy N."/>
            <person name="Sisk P."/>
            <person name="Stolte C."/>
            <person name="Sykes S."/>
            <person name="Wortman J."/>
            <person name="Nusbaum C."/>
            <person name="Birren B."/>
        </authorList>
    </citation>
    <scope>NUCLEOTIDE SEQUENCE [LARGE SCALE GENOMIC DNA]</scope>
    <source>
        <strain evidence="2">Fo47</strain>
    </source>
</reference>
<feature type="compositionally biased region" description="Basic and acidic residues" evidence="1">
    <location>
        <begin position="8"/>
        <end position="17"/>
    </location>
</feature>
<feature type="compositionally biased region" description="Low complexity" evidence="1">
    <location>
        <begin position="28"/>
        <end position="54"/>
    </location>
</feature>
<name>W9JDQ1_FUSOX</name>
<dbReference type="AlphaFoldDB" id="W9JDQ1"/>
<evidence type="ECO:0000256" key="1">
    <source>
        <dbReference type="SAM" id="MobiDB-lite"/>
    </source>
</evidence>
<accession>W9JDQ1</accession>
<dbReference type="VEuPathDB" id="FungiDB:FOZG_18492"/>
<reference evidence="2" key="2">
    <citation type="submission" date="2014-02" db="EMBL/GenBank/DDBJ databases">
        <title>Annotation of the Genome Sequence of Fusarium oxysporum Fo47.</title>
        <authorList>
            <consortium name="The Broad Institute Genomics Platform"/>
            <person name="Ma L.-J."/>
            <person name="Corby-Kistler H."/>
            <person name="Broz K."/>
            <person name="Gale L.R."/>
            <person name="Jonkers W."/>
            <person name="O'Donnell K."/>
            <person name="Ploetz R."/>
            <person name="Steinberg C."/>
            <person name="Schwartz D.C."/>
            <person name="VanEtten H."/>
            <person name="Zhou S."/>
            <person name="Young S.K."/>
            <person name="Zeng Q."/>
            <person name="Gargeya S."/>
            <person name="Fitzgerald M."/>
            <person name="Abouelleil A."/>
            <person name="Alvarado L."/>
            <person name="Chapman S.B."/>
            <person name="Gainer-Dewar J."/>
            <person name="Goldberg J."/>
            <person name="Griggs A."/>
            <person name="Gujja S."/>
            <person name="Hansen M."/>
            <person name="Howarth C."/>
            <person name="Imamovic A."/>
            <person name="Ireland A."/>
            <person name="Larimer J."/>
            <person name="McCowan C."/>
            <person name="Murphy C."/>
            <person name="Pearson M."/>
            <person name="Poon T.W."/>
            <person name="Priest M."/>
            <person name="Roberts A."/>
            <person name="Saif S."/>
            <person name="Shea T."/>
            <person name="Sykes S."/>
            <person name="Wortman J."/>
            <person name="Nusbaum C."/>
            <person name="Birren B."/>
        </authorList>
    </citation>
    <scope>NUCLEOTIDE SEQUENCE</scope>
    <source>
        <strain evidence="2">Fo47</strain>
    </source>
</reference>
<dbReference type="HOGENOM" id="CLU_2146015_0_0_1"/>
<protein>
    <submittedName>
        <fullName evidence="2">Uncharacterized protein</fullName>
    </submittedName>
</protein>
<dbReference type="Proteomes" id="UP000030766">
    <property type="component" value="Unassembled WGS sequence"/>
</dbReference>
<dbReference type="EMBL" id="KI981480">
    <property type="protein sequence ID" value="EWZ27790.1"/>
    <property type="molecule type" value="Genomic_DNA"/>
</dbReference>